<keyword evidence="2" id="KW-1185">Reference proteome</keyword>
<reference evidence="1" key="1">
    <citation type="submission" date="2021-06" db="EMBL/GenBank/DDBJ databases">
        <authorList>
            <person name="Kallberg Y."/>
            <person name="Tangrot J."/>
            <person name="Rosling A."/>
        </authorList>
    </citation>
    <scope>NUCLEOTIDE SEQUENCE</scope>
    <source>
        <strain evidence="1">IA702</strain>
    </source>
</reference>
<comment type="caution">
    <text evidence="1">The sequence shown here is derived from an EMBL/GenBank/DDBJ whole genome shotgun (WGS) entry which is preliminary data.</text>
</comment>
<dbReference type="EMBL" id="CAJVPJ010000128">
    <property type="protein sequence ID" value="CAG8482498.1"/>
    <property type="molecule type" value="Genomic_DNA"/>
</dbReference>
<dbReference type="Proteomes" id="UP000789572">
    <property type="component" value="Unassembled WGS sequence"/>
</dbReference>
<dbReference type="AlphaFoldDB" id="A0A9N8WD41"/>
<dbReference type="OrthoDB" id="2305124at2759"/>
<organism evidence="1 2">
    <name type="scientific">Paraglomus occultum</name>
    <dbReference type="NCBI Taxonomy" id="144539"/>
    <lineage>
        <taxon>Eukaryota</taxon>
        <taxon>Fungi</taxon>
        <taxon>Fungi incertae sedis</taxon>
        <taxon>Mucoromycota</taxon>
        <taxon>Glomeromycotina</taxon>
        <taxon>Glomeromycetes</taxon>
        <taxon>Paraglomerales</taxon>
        <taxon>Paraglomeraceae</taxon>
        <taxon>Paraglomus</taxon>
    </lineage>
</organism>
<accession>A0A9N8WD41</accession>
<protein>
    <submittedName>
        <fullName evidence="1">1998_t:CDS:1</fullName>
    </submittedName>
</protein>
<sequence>MTKKLSLKNVIQSFVKDAESKAISQIEKKLRHARDTASEDLDIIEIDLPPIKTKKREKVLEAIHTVFQAERIDNKLFIKRDGYGKILVHKRLVNSINTQLPSWEVLSDAIAVVNRNEFRPDVGGWNQKPTFAERFQPIINRTPPPLLWIEVAFDRGNDRDNALNKIEYLQRYCPNTEFVLIVIPYRSPFPENPNPDATSVVATASARSSLEVPYLGHWGIGVAFDAALWYTMQWNKHIVLECGPNLYFNEVLGCLQ</sequence>
<gene>
    <name evidence="1" type="ORF">POCULU_LOCUS1629</name>
</gene>
<proteinExistence type="predicted"/>
<evidence type="ECO:0000313" key="1">
    <source>
        <dbReference type="EMBL" id="CAG8482498.1"/>
    </source>
</evidence>
<name>A0A9N8WD41_9GLOM</name>
<evidence type="ECO:0000313" key="2">
    <source>
        <dbReference type="Proteomes" id="UP000789572"/>
    </source>
</evidence>